<dbReference type="AlphaFoldDB" id="A0A8I0H998"/>
<protein>
    <submittedName>
        <fullName evidence="1">Alpha/beta hydrolase</fullName>
    </submittedName>
</protein>
<feature type="non-terminal residue" evidence="1">
    <location>
        <position position="1"/>
    </location>
</feature>
<proteinExistence type="predicted"/>
<dbReference type="GO" id="GO:0016787">
    <property type="term" value="F:hydrolase activity"/>
    <property type="evidence" value="ECO:0007669"/>
    <property type="project" value="UniProtKB-KW"/>
</dbReference>
<feature type="non-terminal residue" evidence="1">
    <location>
        <position position="77"/>
    </location>
</feature>
<keyword evidence="1" id="KW-0378">Hydrolase</keyword>
<reference evidence="1" key="1">
    <citation type="submission" date="2020-01" db="EMBL/GenBank/DDBJ databases">
        <authorList>
            <person name="Richard D."/>
        </authorList>
    </citation>
    <scope>NUCLEOTIDE SEQUENCE</scope>
    <source>
        <strain evidence="1">JP541</strain>
    </source>
</reference>
<comment type="caution">
    <text evidence="1">The sequence shown here is derived from an EMBL/GenBank/DDBJ whole genome shotgun (WGS) entry which is preliminary data.</text>
</comment>
<dbReference type="Gene3D" id="3.40.50.1820">
    <property type="entry name" value="alpha/beta hydrolase"/>
    <property type="match status" value="1"/>
</dbReference>
<dbReference type="Proteomes" id="UP000653002">
    <property type="component" value="Unassembled WGS sequence"/>
</dbReference>
<name>A0A8I0H998_XANCI</name>
<organism evidence="1 2">
    <name type="scientific">Xanthomonas citri pv. citri</name>
    <dbReference type="NCBI Taxonomy" id="611301"/>
    <lineage>
        <taxon>Bacteria</taxon>
        <taxon>Pseudomonadati</taxon>
        <taxon>Pseudomonadota</taxon>
        <taxon>Gammaproteobacteria</taxon>
        <taxon>Lysobacterales</taxon>
        <taxon>Lysobacteraceae</taxon>
        <taxon>Xanthomonas</taxon>
    </lineage>
</organism>
<accession>A0A8I0H998</accession>
<dbReference type="InterPro" id="IPR029058">
    <property type="entry name" value="AB_hydrolase_fold"/>
</dbReference>
<dbReference type="EMBL" id="JAABFR010002763">
    <property type="protein sequence ID" value="MBD4340578.1"/>
    <property type="molecule type" value="Genomic_DNA"/>
</dbReference>
<sequence>NRRIGLEQMLGVDFFAGLEAADPKFLTAEGLAFNVDLPPLLIITCGDDFLEADNLALATALSRKGADFELFDPKPRR</sequence>
<evidence type="ECO:0000313" key="1">
    <source>
        <dbReference type="EMBL" id="MBD4340578.1"/>
    </source>
</evidence>
<evidence type="ECO:0000313" key="2">
    <source>
        <dbReference type="Proteomes" id="UP000653002"/>
    </source>
</evidence>
<gene>
    <name evidence="1" type="ORF">GUH15_31960</name>
</gene>